<keyword evidence="1" id="KW-0597">Phosphoprotein</keyword>
<sequence length="144" mass="16929">MITRPIILIEDDIDDKNFFEEAFKDVDIPNPLLCFDNCNDALTHIKNSAEIPFLILCDINLPKQSGLELKRYIDKDEKLKSKIIPFVFYTTTSNRDYINEAYKELTVQGFFQKSHDFEETKKDIKLIVDYWAKCLHPNSKTLYV</sequence>
<evidence type="ECO:0000313" key="3">
    <source>
        <dbReference type="EMBL" id="RYU94116.1"/>
    </source>
</evidence>
<dbReference type="InterPro" id="IPR001789">
    <property type="entry name" value="Sig_transdc_resp-reg_receiver"/>
</dbReference>
<dbReference type="PANTHER" id="PTHR44520:SF2">
    <property type="entry name" value="RESPONSE REGULATOR RCP1"/>
    <property type="match status" value="1"/>
</dbReference>
<reference evidence="3 4" key="1">
    <citation type="submission" date="2019-02" db="EMBL/GenBank/DDBJ databases">
        <title>Bacterial novel species Emticicia sp. 17J42-9 isolated from soil.</title>
        <authorList>
            <person name="Jung H.-Y."/>
        </authorList>
    </citation>
    <scope>NUCLEOTIDE SEQUENCE [LARGE SCALE GENOMIC DNA]</scope>
    <source>
        <strain evidence="3 4">17J42-9</strain>
    </source>
</reference>
<dbReference type="Gene3D" id="3.40.50.2300">
    <property type="match status" value="1"/>
</dbReference>
<dbReference type="PROSITE" id="PS50110">
    <property type="entry name" value="RESPONSE_REGULATORY"/>
    <property type="match status" value="1"/>
</dbReference>
<evidence type="ECO:0000259" key="2">
    <source>
        <dbReference type="PROSITE" id="PS50110"/>
    </source>
</evidence>
<organism evidence="3 4">
    <name type="scientific">Emticicia agri</name>
    <dbReference type="NCBI Taxonomy" id="2492393"/>
    <lineage>
        <taxon>Bacteria</taxon>
        <taxon>Pseudomonadati</taxon>
        <taxon>Bacteroidota</taxon>
        <taxon>Cytophagia</taxon>
        <taxon>Cytophagales</taxon>
        <taxon>Leadbetterellaceae</taxon>
        <taxon>Emticicia</taxon>
    </lineage>
</organism>
<dbReference type="EMBL" id="SEWF01000031">
    <property type="protein sequence ID" value="RYU94116.1"/>
    <property type="molecule type" value="Genomic_DNA"/>
</dbReference>
<dbReference type="OrthoDB" id="958614at2"/>
<keyword evidence="4" id="KW-1185">Reference proteome</keyword>
<dbReference type="RefSeq" id="WP_130022806.1">
    <property type="nucleotide sequence ID" value="NZ_SEWF01000031.1"/>
</dbReference>
<accession>A0A4Q5LWF5</accession>
<dbReference type="Proteomes" id="UP000293162">
    <property type="component" value="Unassembled WGS sequence"/>
</dbReference>
<evidence type="ECO:0000313" key="4">
    <source>
        <dbReference type="Proteomes" id="UP000293162"/>
    </source>
</evidence>
<dbReference type="InterPro" id="IPR011006">
    <property type="entry name" value="CheY-like_superfamily"/>
</dbReference>
<dbReference type="GO" id="GO:0000160">
    <property type="term" value="P:phosphorelay signal transduction system"/>
    <property type="evidence" value="ECO:0007669"/>
    <property type="project" value="InterPro"/>
</dbReference>
<feature type="domain" description="Response regulatory" evidence="2">
    <location>
        <begin position="5"/>
        <end position="128"/>
    </location>
</feature>
<proteinExistence type="predicted"/>
<dbReference type="PANTHER" id="PTHR44520">
    <property type="entry name" value="RESPONSE REGULATOR RCP1-RELATED"/>
    <property type="match status" value="1"/>
</dbReference>
<feature type="modified residue" description="4-aspartylphosphate" evidence="1">
    <location>
        <position position="58"/>
    </location>
</feature>
<evidence type="ECO:0000256" key="1">
    <source>
        <dbReference type="PROSITE-ProRule" id="PRU00169"/>
    </source>
</evidence>
<dbReference type="Pfam" id="PF00072">
    <property type="entry name" value="Response_reg"/>
    <property type="match status" value="1"/>
</dbReference>
<name>A0A4Q5LWF5_9BACT</name>
<dbReference type="InterPro" id="IPR052893">
    <property type="entry name" value="TCS_response_regulator"/>
</dbReference>
<dbReference type="AlphaFoldDB" id="A0A4Q5LWF5"/>
<comment type="caution">
    <text evidence="3">The sequence shown here is derived from an EMBL/GenBank/DDBJ whole genome shotgun (WGS) entry which is preliminary data.</text>
</comment>
<gene>
    <name evidence="3" type="ORF">EWM59_18835</name>
</gene>
<dbReference type="SUPFAM" id="SSF52172">
    <property type="entry name" value="CheY-like"/>
    <property type="match status" value="1"/>
</dbReference>
<protein>
    <submittedName>
        <fullName evidence="3">Response regulator</fullName>
    </submittedName>
</protein>
<dbReference type="SMART" id="SM00448">
    <property type="entry name" value="REC"/>
    <property type="match status" value="1"/>
</dbReference>